<sequence length="82" mass="9051">MRARPNKERAKERKRHVYARTHARMHACYKLCKRSGQRDASLLSSGAASAIGAQRPAGAHDPAPLIRGCARGRFVDLTDLIV</sequence>
<name>A0A4C1YYU2_EUMVA</name>
<gene>
    <name evidence="1" type="ORF">EVAR_55931_1</name>
</gene>
<comment type="caution">
    <text evidence="1">The sequence shown here is derived from an EMBL/GenBank/DDBJ whole genome shotgun (WGS) entry which is preliminary data.</text>
</comment>
<protein>
    <submittedName>
        <fullName evidence="1">Uncharacterized protein</fullName>
    </submittedName>
</protein>
<keyword evidence="2" id="KW-1185">Reference proteome</keyword>
<dbReference type="AlphaFoldDB" id="A0A4C1YYU2"/>
<evidence type="ECO:0000313" key="1">
    <source>
        <dbReference type="EMBL" id="GBP80113.1"/>
    </source>
</evidence>
<proteinExistence type="predicted"/>
<dbReference type="Proteomes" id="UP000299102">
    <property type="component" value="Unassembled WGS sequence"/>
</dbReference>
<evidence type="ECO:0000313" key="2">
    <source>
        <dbReference type="Proteomes" id="UP000299102"/>
    </source>
</evidence>
<dbReference type="EMBL" id="BGZK01001446">
    <property type="protein sequence ID" value="GBP80113.1"/>
    <property type="molecule type" value="Genomic_DNA"/>
</dbReference>
<organism evidence="1 2">
    <name type="scientific">Eumeta variegata</name>
    <name type="common">Bagworm moth</name>
    <name type="synonym">Eumeta japonica</name>
    <dbReference type="NCBI Taxonomy" id="151549"/>
    <lineage>
        <taxon>Eukaryota</taxon>
        <taxon>Metazoa</taxon>
        <taxon>Ecdysozoa</taxon>
        <taxon>Arthropoda</taxon>
        <taxon>Hexapoda</taxon>
        <taxon>Insecta</taxon>
        <taxon>Pterygota</taxon>
        <taxon>Neoptera</taxon>
        <taxon>Endopterygota</taxon>
        <taxon>Lepidoptera</taxon>
        <taxon>Glossata</taxon>
        <taxon>Ditrysia</taxon>
        <taxon>Tineoidea</taxon>
        <taxon>Psychidae</taxon>
        <taxon>Oiketicinae</taxon>
        <taxon>Eumeta</taxon>
    </lineage>
</organism>
<accession>A0A4C1YYU2</accession>
<reference evidence="1 2" key="1">
    <citation type="journal article" date="2019" name="Commun. Biol.">
        <title>The bagworm genome reveals a unique fibroin gene that provides high tensile strength.</title>
        <authorList>
            <person name="Kono N."/>
            <person name="Nakamura H."/>
            <person name="Ohtoshi R."/>
            <person name="Tomita M."/>
            <person name="Numata K."/>
            <person name="Arakawa K."/>
        </authorList>
    </citation>
    <scope>NUCLEOTIDE SEQUENCE [LARGE SCALE GENOMIC DNA]</scope>
</reference>